<evidence type="ECO:0000313" key="2">
    <source>
        <dbReference type="Proteomes" id="UP000325780"/>
    </source>
</evidence>
<evidence type="ECO:0000313" key="1">
    <source>
        <dbReference type="EMBL" id="KAE8147705.1"/>
    </source>
</evidence>
<proteinExistence type="predicted"/>
<reference evidence="1 2" key="1">
    <citation type="submission" date="2019-04" db="EMBL/GenBank/DDBJ databases">
        <title>Friends and foes A comparative genomics study of 23 Aspergillus species from section Flavi.</title>
        <authorList>
            <consortium name="DOE Joint Genome Institute"/>
            <person name="Kjaerbolling I."/>
            <person name="Vesth T."/>
            <person name="Frisvad J.C."/>
            <person name="Nybo J.L."/>
            <person name="Theobald S."/>
            <person name="Kildgaard S."/>
            <person name="Isbrandt T."/>
            <person name="Kuo A."/>
            <person name="Sato A."/>
            <person name="Lyhne E.K."/>
            <person name="Kogle M.E."/>
            <person name="Wiebenga A."/>
            <person name="Kun R.S."/>
            <person name="Lubbers R.J."/>
            <person name="Makela M.R."/>
            <person name="Barry K."/>
            <person name="Chovatia M."/>
            <person name="Clum A."/>
            <person name="Daum C."/>
            <person name="Haridas S."/>
            <person name="He G."/>
            <person name="LaButti K."/>
            <person name="Lipzen A."/>
            <person name="Mondo S."/>
            <person name="Riley R."/>
            <person name="Salamov A."/>
            <person name="Simmons B.A."/>
            <person name="Magnuson J.K."/>
            <person name="Henrissat B."/>
            <person name="Mortensen U.H."/>
            <person name="Larsen T.O."/>
            <person name="Devries R.P."/>
            <person name="Grigoriev I.V."/>
            <person name="Machida M."/>
            <person name="Baker S.E."/>
            <person name="Andersen M.R."/>
        </authorList>
    </citation>
    <scope>NUCLEOTIDE SEQUENCE [LARGE SCALE GENOMIC DNA]</scope>
    <source>
        <strain evidence="1 2">IBT 18842</strain>
    </source>
</reference>
<dbReference type="Proteomes" id="UP000325780">
    <property type="component" value="Unassembled WGS sequence"/>
</dbReference>
<sequence>MDERVQPSLIFAVFGESAFTPASPESCPRSTLPKPYCKEFLCNMNTYINMIDWT</sequence>
<dbReference type="EMBL" id="ML742194">
    <property type="protein sequence ID" value="KAE8147705.1"/>
    <property type="molecule type" value="Genomic_DNA"/>
</dbReference>
<name>A0A5N6TN21_ASPAV</name>
<organism evidence="1 2">
    <name type="scientific">Aspergillus avenaceus</name>
    <dbReference type="NCBI Taxonomy" id="36643"/>
    <lineage>
        <taxon>Eukaryota</taxon>
        <taxon>Fungi</taxon>
        <taxon>Dikarya</taxon>
        <taxon>Ascomycota</taxon>
        <taxon>Pezizomycotina</taxon>
        <taxon>Eurotiomycetes</taxon>
        <taxon>Eurotiomycetidae</taxon>
        <taxon>Eurotiales</taxon>
        <taxon>Aspergillaceae</taxon>
        <taxon>Aspergillus</taxon>
        <taxon>Aspergillus subgen. Circumdati</taxon>
    </lineage>
</organism>
<dbReference type="AlphaFoldDB" id="A0A5N6TN21"/>
<protein>
    <submittedName>
        <fullName evidence="1">Uncharacterized protein</fullName>
    </submittedName>
</protein>
<gene>
    <name evidence="1" type="ORF">BDV25DRAFT_159736</name>
</gene>
<accession>A0A5N6TN21</accession>
<keyword evidence="2" id="KW-1185">Reference proteome</keyword>